<dbReference type="GO" id="GO:0006269">
    <property type="term" value="P:DNA replication, synthesis of primer"/>
    <property type="evidence" value="ECO:0007669"/>
    <property type="project" value="UniProtKB-KW"/>
</dbReference>
<dbReference type="Proteomes" id="UP000007264">
    <property type="component" value="Unassembled WGS sequence"/>
</dbReference>
<keyword evidence="6 9" id="KW-0235">DNA replication</keyword>
<dbReference type="AlphaFoldDB" id="I0Z6V2"/>
<protein>
    <recommendedName>
        <fullName evidence="9">DNA primase</fullName>
        <ecNumber evidence="9">2.7.7.-</ecNumber>
    </recommendedName>
</protein>
<keyword evidence="12" id="KW-1185">Reference proteome</keyword>
<evidence type="ECO:0000313" key="12">
    <source>
        <dbReference type="Proteomes" id="UP000007264"/>
    </source>
</evidence>
<evidence type="ECO:0000256" key="8">
    <source>
        <dbReference type="ARBA" id="ARBA00023163"/>
    </source>
</evidence>
<evidence type="ECO:0000256" key="6">
    <source>
        <dbReference type="ARBA" id="ARBA00022705"/>
    </source>
</evidence>
<keyword evidence="8" id="KW-0804">Transcription</keyword>
<evidence type="ECO:0000256" key="10">
    <source>
        <dbReference type="SAM" id="MobiDB-lite"/>
    </source>
</evidence>
<keyword evidence="7" id="KW-0479">Metal-binding</keyword>
<gene>
    <name evidence="11" type="ORF">COCSUDRAFT_52317</name>
</gene>
<proteinExistence type="inferred from homology"/>
<dbReference type="EC" id="2.7.7.-" evidence="9"/>
<evidence type="ECO:0000256" key="1">
    <source>
        <dbReference type="ARBA" id="ARBA00009762"/>
    </source>
</evidence>
<name>I0Z6V2_COCSC</name>
<dbReference type="KEGG" id="csl:COCSUDRAFT_52317"/>
<evidence type="ECO:0000256" key="7">
    <source>
        <dbReference type="ARBA" id="ARBA00022723"/>
    </source>
</evidence>
<dbReference type="STRING" id="574566.I0Z6V2"/>
<dbReference type="GeneID" id="17044381"/>
<dbReference type="SUPFAM" id="SSF56747">
    <property type="entry name" value="Prim-pol domain"/>
    <property type="match status" value="1"/>
</dbReference>
<dbReference type="GO" id="GO:0003899">
    <property type="term" value="F:DNA-directed RNA polymerase activity"/>
    <property type="evidence" value="ECO:0007669"/>
    <property type="project" value="InterPro"/>
</dbReference>
<dbReference type="InterPro" id="IPR014052">
    <property type="entry name" value="DNA_primase_ssu_euk/arc"/>
</dbReference>
<dbReference type="PANTHER" id="PTHR10536">
    <property type="entry name" value="DNA PRIMASE SMALL SUBUNIT"/>
    <property type="match status" value="1"/>
</dbReference>
<keyword evidence="5" id="KW-0548">Nucleotidyltransferase</keyword>
<accession>I0Z6V2</accession>
<keyword evidence="2 9" id="KW-0240">DNA-directed RNA polymerase</keyword>
<feature type="compositionally biased region" description="Basic and acidic residues" evidence="10">
    <location>
        <begin position="1"/>
        <end position="16"/>
    </location>
</feature>
<reference evidence="11 12" key="1">
    <citation type="journal article" date="2012" name="Genome Biol.">
        <title>The genome of the polar eukaryotic microalga coccomyxa subellipsoidea reveals traits of cold adaptation.</title>
        <authorList>
            <person name="Blanc G."/>
            <person name="Agarkova I."/>
            <person name="Grimwood J."/>
            <person name="Kuo A."/>
            <person name="Brueggeman A."/>
            <person name="Dunigan D."/>
            <person name="Gurnon J."/>
            <person name="Ladunga I."/>
            <person name="Lindquist E."/>
            <person name="Lucas S."/>
            <person name="Pangilinan J."/>
            <person name="Proschold T."/>
            <person name="Salamov A."/>
            <person name="Schmutz J."/>
            <person name="Weeks D."/>
            <person name="Yamada T."/>
            <person name="Claverie J.M."/>
            <person name="Grigoriev I."/>
            <person name="Van Etten J."/>
            <person name="Lomsadze A."/>
            <person name="Borodovsky M."/>
        </authorList>
    </citation>
    <scope>NUCLEOTIDE SEQUENCE [LARGE SCALE GENOMIC DNA]</scope>
    <source>
        <strain evidence="11 12">C-169</strain>
    </source>
</reference>
<dbReference type="InterPro" id="IPR002755">
    <property type="entry name" value="DNA_primase_S"/>
</dbReference>
<dbReference type="Pfam" id="PF01896">
    <property type="entry name" value="DNA_primase_S"/>
    <property type="match status" value="1"/>
</dbReference>
<dbReference type="OrthoDB" id="19606at2759"/>
<dbReference type="RefSeq" id="XP_005650915.1">
    <property type="nucleotide sequence ID" value="XM_005650858.1"/>
</dbReference>
<evidence type="ECO:0000256" key="3">
    <source>
        <dbReference type="ARBA" id="ARBA00022515"/>
    </source>
</evidence>
<feature type="region of interest" description="Disordered" evidence="10">
    <location>
        <begin position="1"/>
        <end position="46"/>
    </location>
</feature>
<evidence type="ECO:0000256" key="4">
    <source>
        <dbReference type="ARBA" id="ARBA00022679"/>
    </source>
</evidence>
<comment type="caution">
    <text evidence="11">The sequence shown here is derived from an EMBL/GenBank/DDBJ whole genome shotgun (WGS) entry which is preliminary data.</text>
</comment>
<dbReference type="CDD" id="cd04860">
    <property type="entry name" value="AE_Prim_S"/>
    <property type="match status" value="1"/>
</dbReference>
<dbReference type="NCBIfam" id="TIGR00335">
    <property type="entry name" value="primase_sml"/>
    <property type="match status" value="1"/>
</dbReference>
<keyword evidence="3 9" id="KW-0639">Primosome</keyword>
<keyword evidence="4 9" id="KW-0808">Transferase</keyword>
<organism evidence="11 12">
    <name type="scientific">Coccomyxa subellipsoidea (strain C-169)</name>
    <name type="common">Green microalga</name>
    <dbReference type="NCBI Taxonomy" id="574566"/>
    <lineage>
        <taxon>Eukaryota</taxon>
        <taxon>Viridiplantae</taxon>
        <taxon>Chlorophyta</taxon>
        <taxon>core chlorophytes</taxon>
        <taxon>Trebouxiophyceae</taxon>
        <taxon>Trebouxiophyceae incertae sedis</taxon>
        <taxon>Coccomyxaceae</taxon>
        <taxon>Coccomyxa</taxon>
        <taxon>Coccomyxa subellipsoidea</taxon>
    </lineage>
</organism>
<dbReference type="EMBL" id="AGSI01000002">
    <property type="protein sequence ID" value="EIE26371.1"/>
    <property type="molecule type" value="Genomic_DNA"/>
</dbReference>
<dbReference type="GO" id="GO:0046872">
    <property type="term" value="F:metal ion binding"/>
    <property type="evidence" value="ECO:0007669"/>
    <property type="project" value="UniProtKB-KW"/>
</dbReference>
<dbReference type="eggNOG" id="KOG2851">
    <property type="taxonomic scope" value="Eukaryota"/>
</dbReference>
<sequence length="447" mass="50203">MSEEQVAKRPRTDEKGSSGTPMEQDQQEVPGPAGEGPTDRKPARKSVQDLMRPYYGLKFPYNEFCQWLSYGNDTKLPQADSNFFQRREFCFTLDGDIFVRYQSFKVAAEIHALPKLPAKIDIGPVYNVDPQRRKAYTGGASERGFLPVERELVFDIDLTDYDDVRTCGKEGHICAACWPLMAVAVEIIDASLREDFGFEHILWVFSGRRGIHCWVCDERARKLTDEQRSALAAFLSVYKGTEGGIARLALSTVSNSNHPSVERAYRVLSDAWTEHILPQQRLLADEAGWEGVLAYVKDDDVAERLRGRWAREQGRLTAGDISVERWADLESEIDKKEIIFAYAYPRLDVEVSKKMNHLLKAPFCVHPKTGKVCVPMDPSNIWAFDPEQVTTVHDLLETDKDSQDAATAEAAMEAAVGTFRRCFLNGLRAASKAGLVAKARASEGLAW</sequence>
<evidence type="ECO:0000313" key="11">
    <source>
        <dbReference type="EMBL" id="EIE26371.1"/>
    </source>
</evidence>
<dbReference type="Gene3D" id="3.90.920.10">
    <property type="entry name" value="DNA primase, PRIM domain"/>
    <property type="match status" value="1"/>
</dbReference>
<comment type="similarity">
    <text evidence="1 9">Belongs to the eukaryotic-type primase small subunit family.</text>
</comment>
<dbReference type="GO" id="GO:0005658">
    <property type="term" value="C:alpha DNA polymerase:primase complex"/>
    <property type="evidence" value="ECO:0007669"/>
    <property type="project" value="UniProtKB-ARBA"/>
</dbReference>
<evidence type="ECO:0000256" key="9">
    <source>
        <dbReference type="RuleBase" id="RU003514"/>
    </source>
</evidence>
<evidence type="ECO:0000256" key="2">
    <source>
        <dbReference type="ARBA" id="ARBA00022478"/>
    </source>
</evidence>
<evidence type="ECO:0000256" key="5">
    <source>
        <dbReference type="ARBA" id="ARBA00022695"/>
    </source>
</evidence>